<gene>
    <name evidence="1" type="ORF">Hsw_2477</name>
</gene>
<reference evidence="1 2" key="1">
    <citation type="submission" date="2014-01" db="EMBL/GenBank/DDBJ databases">
        <title>Complete genome sequence of ionizing-radiation resistance bacterium Hymenobacter swuensis DY53.</title>
        <authorList>
            <person name="Jung J.-H."/>
            <person name="Jeong S.-W."/>
            <person name="Joe M.-H."/>
            <person name="Cho y.-j."/>
            <person name="Kim M.-K."/>
            <person name="Lim S.-Y."/>
        </authorList>
    </citation>
    <scope>NUCLEOTIDE SEQUENCE [LARGE SCALE GENOMIC DNA]</scope>
    <source>
        <strain evidence="1 2">DY53</strain>
    </source>
</reference>
<dbReference type="HOGENOM" id="CLU_3234646_0_0_10"/>
<protein>
    <submittedName>
        <fullName evidence="1">Uncharacterized protein</fullName>
    </submittedName>
</protein>
<dbReference type="AlphaFoldDB" id="W8F225"/>
<dbReference type="Proteomes" id="UP000019423">
    <property type="component" value="Chromosome"/>
</dbReference>
<accession>W8F225</accession>
<dbReference type="KEGG" id="hsw:Hsw_2477"/>
<dbReference type="EMBL" id="CP007145">
    <property type="protein sequence ID" value="AHJ98072.1"/>
    <property type="molecule type" value="Genomic_DNA"/>
</dbReference>
<name>W8F225_9BACT</name>
<sequence>MGEYLCKNSKWIFLKHSFYNTPMVQRWKDYHGPMSLFMRRLSV</sequence>
<keyword evidence="2" id="KW-1185">Reference proteome</keyword>
<organism evidence="1 2">
    <name type="scientific">Hymenobacter swuensis DY53</name>
    <dbReference type="NCBI Taxonomy" id="1227739"/>
    <lineage>
        <taxon>Bacteria</taxon>
        <taxon>Pseudomonadati</taxon>
        <taxon>Bacteroidota</taxon>
        <taxon>Cytophagia</taxon>
        <taxon>Cytophagales</taxon>
        <taxon>Hymenobacteraceae</taxon>
        <taxon>Hymenobacter</taxon>
    </lineage>
</organism>
<dbReference type="PATRIC" id="fig|1227739.3.peg.2670"/>
<evidence type="ECO:0000313" key="1">
    <source>
        <dbReference type="EMBL" id="AHJ98072.1"/>
    </source>
</evidence>
<evidence type="ECO:0000313" key="2">
    <source>
        <dbReference type="Proteomes" id="UP000019423"/>
    </source>
</evidence>
<proteinExistence type="predicted"/>